<feature type="chain" id="PRO_5043429289" description="Leucine-rich repeat-containing N-terminal plant-type domain-containing protein" evidence="3">
    <location>
        <begin position="24"/>
        <end position="328"/>
    </location>
</feature>
<gene>
    <name evidence="4" type="ORF">QJS10_CPA06g02526</name>
</gene>
<name>A0AAV9EL17_ACOCL</name>
<sequence>MSSMAAVVVVFIASLSLPTHLHAQESLPPVLADKIGLEFFRTGLNPTKSDHILPSWVPPKATPCRDYAGIVCNHDGIVTGIHISNADLAGYINVPFALSHLSRLDTLDVSRNSIAGPIPDFSPILTLQVLNLSYNGFSGSIPDDYFSGMKTLKVIWLSYNGFTGEIPSSLSELDGLTELRLEGNKFSGKIPASIASPTLKSFNVSHNSLTGEVPGGLERFKASAFEGNEGLSGEFGKTGKAVEVAIVEEEKKKKKEGEMEEGSWGLPVALGVGVIIVGLMALLVIVRRIKAARKFSSLNSENHQEGTGSADIHHPGSADVHRQNGAYA</sequence>
<dbReference type="InterPro" id="IPR001611">
    <property type="entry name" value="Leu-rich_rpt"/>
</dbReference>
<evidence type="ECO:0000256" key="2">
    <source>
        <dbReference type="SAM" id="Phobius"/>
    </source>
</evidence>
<feature type="signal peptide" evidence="3">
    <location>
        <begin position="1"/>
        <end position="23"/>
    </location>
</feature>
<comment type="caution">
    <text evidence="4">The sequence shown here is derived from an EMBL/GenBank/DDBJ whole genome shotgun (WGS) entry which is preliminary data.</text>
</comment>
<dbReference type="PANTHER" id="PTHR48007:SF4">
    <property type="entry name" value="LEUCINE-RICH REPEAT RECEPTOR-LIKE PROTEIN KINASE PXC1"/>
    <property type="match status" value="1"/>
</dbReference>
<dbReference type="PANTHER" id="PTHR48007">
    <property type="entry name" value="LEUCINE-RICH REPEAT RECEPTOR-LIKE PROTEIN KINASE PXC1"/>
    <property type="match status" value="1"/>
</dbReference>
<feature type="compositionally biased region" description="Polar residues" evidence="1">
    <location>
        <begin position="298"/>
        <end position="307"/>
    </location>
</feature>
<dbReference type="InterPro" id="IPR046959">
    <property type="entry name" value="PRK1-6/SRF4-like"/>
</dbReference>
<dbReference type="Pfam" id="PF00560">
    <property type="entry name" value="LRR_1"/>
    <property type="match status" value="1"/>
</dbReference>
<dbReference type="AlphaFoldDB" id="A0AAV9EL17"/>
<evidence type="ECO:0000313" key="4">
    <source>
        <dbReference type="EMBL" id="KAK1313644.1"/>
    </source>
</evidence>
<dbReference type="Pfam" id="PF13855">
    <property type="entry name" value="LRR_8"/>
    <property type="match status" value="1"/>
</dbReference>
<feature type="compositionally biased region" description="Basic and acidic residues" evidence="1">
    <location>
        <begin position="311"/>
        <end position="322"/>
    </location>
</feature>
<evidence type="ECO:0000313" key="5">
    <source>
        <dbReference type="Proteomes" id="UP001180020"/>
    </source>
</evidence>
<organism evidence="4 5">
    <name type="scientific">Acorus calamus</name>
    <name type="common">Sweet flag</name>
    <dbReference type="NCBI Taxonomy" id="4465"/>
    <lineage>
        <taxon>Eukaryota</taxon>
        <taxon>Viridiplantae</taxon>
        <taxon>Streptophyta</taxon>
        <taxon>Embryophyta</taxon>
        <taxon>Tracheophyta</taxon>
        <taxon>Spermatophyta</taxon>
        <taxon>Magnoliopsida</taxon>
        <taxon>Liliopsida</taxon>
        <taxon>Acoraceae</taxon>
        <taxon>Acorus</taxon>
    </lineage>
</organism>
<dbReference type="InterPro" id="IPR032675">
    <property type="entry name" value="LRR_dom_sf"/>
</dbReference>
<reference evidence="4" key="1">
    <citation type="journal article" date="2023" name="Nat. Commun.">
        <title>Diploid and tetraploid genomes of Acorus and the evolution of monocots.</title>
        <authorList>
            <person name="Ma L."/>
            <person name="Liu K.W."/>
            <person name="Li Z."/>
            <person name="Hsiao Y.Y."/>
            <person name="Qi Y."/>
            <person name="Fu T."/>
            <person name="Tang G.D."/>
            <person name="Zhang D."/>
            <person name="Sun W.H."/>
            <person name="Liu D.K."/>
            <person name="Li Y."/>
            <person name="Chen G.Z."/>
            <person name="Liu X.D."/>
            <person name="Liao X.Y."/>
            <person name="Jiang Y.T."/>
            <person name="Yu X."/>
            <person name="Hao Y."/>
            <person name="Huang J."/>
            <person name="Zhao X.W."/>
            <person name="Ke S."/>
            <person name="Chen Y.Y."/>
            <person name="Wu W.L."/>
            <person name="Hsu J.L."/>
            <person name="Lin Y.F."/>
            <person name="Huang M.D."/>
            <person name="Li C.Y."/>
            <person name="Huang L."/>
            <person name="Wang Z.W."/>
            <person name="Zhao X."/>
            <person name="Zhong W.Y."/>
            <person name="Peng D.H."/>
            <person name="Ahmad S."/>
            <person name="Lan S."/>
            <person name="Zhang J.S."/>
            <person name="Tsai W.C."/>
            <person name="Van de Peer Y."/>
            <person name="Liu Z.J."/>
        </authorList>
    </citation>
    <scope>NUCLEOTIDE SEQUENCE</scope>
    <source>
        <strain evidence="4">CP</strain>
    </source>
</reference>
<evidence type="ECO:0000256" key="3">
    <source>
        <dbReference type="SAM" id="SignalP"/>
    </source>
</evidence>
<feature type="transmembrane region" description="Helical" evidence="2">
    <location>
        <begin position="264"/>
        <end position="286"/>
    </location>
</feature>
<proteinExistence type="predicted"/>
<dbReference type="Gene3D" id="3.80.10.10">
    <property type="entry name" value="Ribonuclease Inhibitor"/>
    <property type="match status" value="1"/>
</dbReference>
<evidence type="ECO:0000256" key="1">
    <source>
        <dbReference type="SAM" id="MobiDB-lite"/>
    </source>
</evidence>
<reference evidence="4" key="2">
    <citation type="submission" date="2023-06" db="EMBL/GenBank/DDBJ databases">
        <authorList>
            <person name="Ma L."/>
            <person name="Liu K.-W."/>
            <person name="Li Z."/>
            <person name="Hsiao Y.-Y."/>
            <person name="Qi Y."/>
            <person name="Fu T."/>
            <person name="Tang G."/>
            <person name="Zhang D."/>
            <person name="Sun W.-H."/>
            <person name="Liu D.-K."/>
            <person name="Li Y."/>
            <person name="Chen G.-Z."/>
            <person name="Liu X.-D."/>
            <person name="Liao X.-Y."/>
            <person name="Jiang Y.-T."/>
            <person name="Yu X."/>
            <person name="Hao Y."/>
            <person name="Huang J."/>
            <person name="Zhao X.-W."/>
            <person name="Ke S."/>
            <person name="Chen Y.-Y."/>
            <person name="Wu W.-L."/>
            <person name="Hsu J.-L."/>
            <person name="Lin Y.-F."/>
            <person name="Huang M.-D."/>
            <person name="Li C.-Y."/>
            <person name="Huang L."/>
            <person name="Wang Z.-W."/>
            <person name="Zhao X."/>
            <person name="Zhong W.-Y."/>
            <person name="Peng D.-H."/>
            <person name="Ahmad S."/>
            <person name="Lan S."/>
            <person name="Zhang J.-S."/>
            <person name="Tsai W.-C."/>
            <person name="Van De Peer Y."/>
            <person name="Liu Z.-J."/>
        </authorList>
    </citation>
    <scope>NUCLEOTIDE SEQUENCE</scope>
    <source>
        <strain evidence="4">CP</strain>
        <tissue evidence="4">Leaves</tissue>
    </source>
</reference>
<dbReference type="SUPFAM" id="SSF52058">
    <property type="entry name" value="L domain-like"/>
    <property type="match status" value="1"/>
</dbReference>
<accession>A0AAV9EL17</accession>
<dbReference type="Proteomes" id="UP001180020">
    <property type="component" value="Unassembled WGS sequence"/>
</dbReference>
<protein>
    <recommendedName>
        <fullName evidence="6">Leucine-rich repeat-containing N-terminal plant-type domain-containing protein</fullName>
    </recommendedName>
</protein>
<keyword evidence="2" id="KW-0472">Membrane</keyword>
<keyword evidence="5" id="KW-1185">Reference proteome</keyword>
<evidence type="ECO:0008006" key="6">
    <source>
        <dbReference type="Google" id="ProtNLM"/>
    </source>
</evidence>
<keyword evidence="3" id="KW-0732">Signal</keyword>
<keyword evidence="2" id="KW-0812">Transmembrane</keyword>
<keyword evidence="2" id="KW-1133">Transmembrane helix</keyword>
<feature type="region of interest" description="Disordered" evidence="1">
    <location>
        <begin position="298"/>
        <end position="328"/>
    </location>
</feature>
<dbReference type="EMBL" id="JAUJYO010000006">
    <property type="protein sequence ID" value="KAK1313644.1"/>
    <property type="molecule type" value="Genomic_DNA"/>
</dbReference>